<dbReference type="SUPFAM" id="SSF49899">
    <property type="entry name" value="Concanavalin A-like lectins/glucanases"/>
    <property type="match status" value="2"/>
</dbReference>
<dbReference type="InterPro" id="IPR013320">
    <property type="entry name" value="ConA-like_dom_sf"/>
</dbReference>
<dbReference type="Gene3D" id="2.60.120.200">
    <property type="match status" value="2"/>
</dbReference>
<dbReference type="PANTHER" id="PTHR11346">
    <property type="entry name" value="GALECTIN"/>
    <property type="match status" value="1"/>
</dbReference>
<proteinExistence type="predicted"/>
<organism evidence="4 5">
    <name type="scientific">Chironomus riparius</name>
    <dbReference type="NCBI Taxonomy" id="315576"/>
    <lineage>
        <taxon>Eukaryota</taxon>
        <taxon>Metazoa</taxon>
        <taxon>Ecdysozoa</taxon>
        <taxon>Arthropoda</taxon>
        <taxon>Hexapoda</taxon>
        <taxon>Insecta</taxon>
        <taxon>Pterygota</taxon>
        <taxon>Neoptera</taxon>
        <taxon>Endopterygota</taxon>
        <taxon>Diptera</taxon>
        <taxon>Nematocera</taxon>
        <taxon>Chironomoidea</taxon>
        <taxon>Chironomidae</taxon>
        <taxon>Chironominae</taxon>
        <taxon>Chironomus</taxon>
    </lineage>
</organism>
<dbReference type="GO" id="GO:0030246">
    <property type="term" value="F:carbohydrate binding"/>
    <property type="evidence" value="ECO:0007669"/>
    <property type="project" value="UniProtKB-UniRule"/>
</dbReference>
<keyword evidence="5" id="KW-1185">Reference proteome</keyword>
<dbReference type="CDD" id="cd00070">
    <property type="entry name" value="GLECT"/>
    <property type="match status" value="2"/>
</dbReference>
<evidence type="ECO:0000259" key="3">
    <source>
        <dbReference type="PROSITE" id="PS51304"/>
    </source>
</evidence>
<dbReference type="EMBL" id="OU895877">
    <property type="protein sequence ID" value="CAG9800953.1"/>
    <property type="molecule type" value="Genomic_DNA"/>
</dbReference>
<reference evidence="4" key="1">
    <citation type="submission" date="2022-01" db="EMBL/GenBank/DDBJ databases">
        <authorList>
            <person name="King R."/>
        </authorList>
    </citation>
    <scope>NUCLEOTIDE SEQUENCE</scope>
</reference>
<dbReference type="OrthoDB" id="6251307at2759"/>
<dbReference type="SMART" id="SM00276">
    <property type="entry name" value="GLECT"/>
    <property type="match status" value="2"/>
</dbReference>
<evidence type="ECO:0000313" key="4">
    <source>
        <dbReference type="EMBL" id="CAG9800953.1"/>
    </source>
</evidence>
<dbReference type="Pfam" id="PF00337">
    <property type="entry name" value="Gal-bind_lectin"/>
    <property type="match status" value="2"/>
</dbReference>
<sequence length="324" mass="36391">MLTSFLGNLYGPVDVGQIFVISGKSVDGASILEVDLAANKYDPTDVPLHLSVQFHSETIERNSLVDGAWGEGETVENAISPTNPIIPGWDFRLLILTGDEMFHISINDQPFCTYNYRLPIELINAISITGDVQRIFQVDHRRAFPSPWPLLHEEVTRNSGNSFDTPKKFYVGHVFVISGIPSGNPNGTFVLHLNQGASSRQMLHISVRFNQRNVIVNSQTDSLDKNNFRWRKDEEKYGFPFALDQMFKLAVAITENAFVVAVDGNIFFTYNYRVHNQFLDSLSGLKLNNFNGLQLEIQGVDHFNTGTTNCEGFEAYTHPDALLD</sequence>
<dbReference type="AlphaFoldDB" id="A0A9N9RQ84"/>
<keyword evidence="1 2" id="KW-0430">Lectin</keyword>
<dbReference type="Proteomes" id="UP001153620">
    <property type="component" value="Chromosome 1"/>
</dbReference>
<name>A0A9N9RQ84_9DIPT</name>
<dbReference type="InterPro" id="IPR001079">
    <property type="entry name" value="Galectin_CRD"/>
</dbReference>
<dbReference type="PROSITE" id="PS51304">
    <property type="entry name" value="GALECTIN"/>
    <property type="match status" value="2"/>
</dbReference>
<evidence type="ECO:0000256" key="1">
    <source>
        <dbReference type="ARBA" id="ARBA00022734"/>
    </source>
</evidence>
<evidence type="ECO:0000256" key="2">
    <source>
        <dbReference type="RuleBase" id="RU102079"/>
    </source>
</evidence>
<feature type="domain" description="Galectin" evidence="3">
    <location>
        <begin position="161"/>
        <end position="303"/>
    </location>
</feature>
<reference evidence="4" key="2">
    <citation type="submission" date="2022-10" db="EMBL/GenBank/DDBJ databases">
        <authorList>
            <consortium name="ENA_rothamsted_submissions"/>
            <consortium name="culmorum"/>
            <person name="King R."/>
        </authorList>
    </citation>
    <scope>NUCLEOTIDE SEQUENCE</scope>
</reference>
<evidence type="ECO:0000313" key="5">
    <source>
        <dbReference type="Proteomes" id="UP001153620"/>
    </source>
</evidence>
<gene>
    <name evidence="4" type="ORF">CHIRRI_LOCUS3890</name>
</gene>
<feature type="domain" description="Galectin" evidence="3">
    <location>
        <begin position="5"/>
        <end position="141"/>
    </location>
</feature>
<dbReference type="InterPro" id="IPR044156">
    <property type="entry name" value="Galectin-like"/>
</dbReference>
<protein>
    <recommendedName>
        <fullName evidence="2">Galectin</fullName>
    </recommendedName>
</protein>
<dbReference type="SMART" id="SM00908">
    <property type="entry name" value="Gal-bind_lectin"/>
    <property type="match status" value="2"/>
</dbReference>
<accession>A0A9N9RQ84</accession>
<dbReference type="PANTHER" id="PTHR11346:SF147">
    <property type="entry name" value="GALECTIN"/>
    <property type="match status" value="1"/>
</dbReference>